<dbReference type="InterPro" id="IPR006650">
    <property type="entry name" value="A/AMP_deam_AS"/>
</dbReference>
<evidence type="ECO:0000256" key="3">
    <source>
        <dbReference type="ARBA" id="ARBA00022723"/>
    </source>
</evidence>
<comment type="similarity">
    <text evidence="2">Belongs to the metallo-dependent hydrolases superfamily. Adenosine and AMP deaminases family.</text>
</comment>
<sequence>MIDPRLPLTDIHRHLDGNIRAQTILDLGRQFNLALPATIWNLRPHVQIAHAEPDLVSFLQKLDWGIGGAERSGRLPPRGHHENVRRRQRRPALRRAAFSPYYMAMKHQLPVAGVVEAVIDGIRSGLPRSRHRHSPDRHHEAAPLARPPVCRNWKGCWRTATALPRWIWRVELGFPAACSSTTLTARATPACASPCTRAAAGPESIWQAIRELGAEAYRSQGESGRRSGTDGLRRNTASASNLPDLNIRLAPCLRWRSIRWPPLHAGVLASINTDDPAVPGASDRARIPRRRAAGGLTPKEIRTAQENGLKLAFLSEQEKQALRAKVQRLTLFIMGAVTLHRSLATSASASARCLAVLRA</sequence>
<reference evidence="8" key="1">
    <citation type="submission" date="2021-03" db="EMBL/GenBank/DDBJ databases">
        <title>Molecular epidemiology and mechanisms of colistin and carbapenem resistance in Enterobacteriaceae from clinical isolates, the environment and porcine samples in Pretoria, South Africa.</title>
        <authorList>
            <person name="Bogoshi D."/>
            <person name="Mbelle N.M."/>
            <person name="Naidoo V."/>
            <person name="Osei Sekyere J."/>
        </authorList>
    </citation>
    <scope>NUCLEOTIDE SEQUENCE</scope>
    <source>
        <strain evidence="8">C080</strain>
    </source>
</reference>
<comment type="caution">
    <text evidence="8">The sequence shown here is derived from an EMBL/GenBank/DDBJ whole genome shotgun (WGS) entry which is preliminary data.</text>
</comment>
<dbReference type="EMBL" id="JAGETR010000036">
    <property type="protein sequence ID" value="MBO2006706.1"/>
    <property type="molecule type" value="Genomic_DNA"/>
</dbReference>
<dbReference type="Pfam" id="PF00962">
    <property type="entry name" value="A_deaminase"/>
    <property type="match status" value="2"/>
</dbReference>
<dbReference type="AlphaFoldDB" id="A0A939NLQ7"/>
<proteinExistence type="inferred from homology"/>
<dbReference type="InterPro" id="IPR032466">
    <property type="entry name" value="Metal_Hydrolase"/>
</dbReference>
<gene>
    <name evidence="8" type="ORF">J4732_06320</name>
</gene>
<feature type="region of interest" description="Disordered" evidence="6">
    <location>
        <begin position="217"/>
        <end position="237"/>
    </location>
</feature>
<protein>
    <submittedName>
        <fullName evidence="8">Adenosine deaminase</fullName>
    </submittedName>
</protein>
<organism evidence="8">
    <name type="scientific">Serratia marcescens</name>
    <dbReference type="NCBI Taxonomy" id="615"/>
    <lineage>
        <taxon>Bacteria</taxon>
        <taxon>Pseudomonadati</taxon>
        <taxon>Pseudomonadota</taxon>
        <taxon>Gammaproteobacteria</taxon>
        <taxon>Enterobacterales</taxon>
        <taxon>Yersiniaceae</taxon>
        <taxon>Serratia</taxon>
    </lineage>
</organism>
<accession>A0A939NLQ7</accession>
<name>A0A939NLQ7_SERMA</name>
<evidence type="ECO:0000259" key="7">
    <source>
        <dbReference type="Pfam" id="PF00962"/>
    </source>
</evidence>
<keyword evidence="5" id="KW-0862">Zinc</keyword>
<dbReference type="InterPro" id="IPR001365">
    <property type="entry name" value="A_deaminase_dom"/>
</dbReference>
<feature type="domain" description="Adenosine deaminase" evidence="7">
    <location>
        <begin position="199"/>
        <end position="327"/>
    </location>
</feature>
<evidence type="ECO:0000256" key="5">
    <source>
        <dbReference type="ARBA" id="ARBA00022833"/>
    </source>
</evidence>
<dbReference type="GO" id="GO:0009168">
    <property type="term" value="P:purine ribonucleoside monophosphate biosynthetic process"/>
    <property type="evidence" value="ECO:0007669"/>
    <property type="project" value="InterPro"/>
</dbReference>
<dbReference type="PROSITE" id="PS00485">
    <property type="entry name" value="A_DEAMINASE"/>
    <property type="match status" value="1"/>
</dbReference>
<feature type="compositionally biased region" description="Basic and acidic residues" evidence="6">
    <location>
        <begin position="223"/>
        <end position="233"/>
    </location>
</feature>
<evidence type="ECO:0000256" key="2">
    <source>
        <dbReference type="ARBA" id="ARBA00006676"/>
    </source>
</evidence>
<dbReference type="Gene3D" id="3.20.20.140">
    <property type="entry name" value="Metal-dependent hydrolases"/>
    <property type="match status" value="2"/>
</dbReference>
<comment type="cofactor">
    <cofactor evidence="1">
        <name>Zn(2+)</name>
        <dbReference type="ChEBI" id="CHEBI:29105"/>
    </cofactor>
</comment>
<evidence type="ECO:0000256" key="6">
    <source>
        <dbReference type="SAM" id="MobiDB-lite"/>
    </source>
</evidence>
<feature type="domain" description="Adenosine deaminase" evidence="7">
    <location>
        <begin position="7"/>
        <end position="125"/>
    </location>
</feature>
<dbReference type="GO" id="GO:0046872">
    <property type="term" value="F:metal ion binding"/>
    <property type="evidence" value="ECO:0007669"/>
    <property type="project" value="UniProtKB-KW"/>
</dbReference>
<evidence type="ECO:0000256" key="1">
    <source>
        <dbReference type="ARBA" id="ARBA00001947"/>
    </source>
</evidence>
<evidence type="ECO:0000256" key="4">
    <source>
        <dbReference type="ARBA" id="ARBA00022801"/>
    </source>
</evidence>
<dbReference type="SUPFAM" id="SSF51556">
    <property type="entry name" value="Metallo-dependent hydrolases"/>
    <property type="match status" value="1"/>
</dbReference>
<keyword evidence="3" id="KW-0479">Metal-binding</keyword>
<dbReference type="GO" id="GO:0019239">
    <property type="term" value="F:deaminase activity"/>
    <property type="evidence" value="ECO:0007669"/>
    <property type="project" value="InterPro"/>
</dbReference>
<keyword evidence="4" id="KW-0378">Hydrolase</keyword>
<evidence type="ECO:0000313" key="8">
    <source>
        <dbReference type="EMBL" id="MBO2006706.1"/>
    </source>
</evidence>